<accession>A0A022QY85</accession>
<proteinExistence type="predicted"/>
<dbReference type="GO" id="GO:0048544">
    <property type="term" value="P:recognition of pollen"/>
    <property type="evidence" value="ECO:0007669"/>
    <property type="project" value="InterPro"/>
</dbReference>
<name>A0A022QY85_ERYGU</name>
<evidence type="ECO:0000259" key="5">
    <source>
        <dbReference type="PROSITE" id="PS50948"/>
    </source>
</evidence>
<dbReference type="EMBL" id="KI630752">
    <property type="protein sequence ID" value="EYU33572.1"/>
    <property type="molecule type" value="Genomic_DNA"/>
</dbReference>
<dbReference type="AlphaFoldDB" id="A0A022QY85"/>
<dbReference type="SUPFAM" id="SSF56112">
    <property type="entry name" value="Protein kinase-like (PK-like)"/>
    <property type="match status" value="1"/>
</dbReference>
<evidence type="ECO:0000313" key="7">
    <source>
        <dbReference type="Proteomes" id="UP000030748"/>
    </source>
</evidence>
<feature type="domain" description="Bulb-type lectin" evidence="4">
    <location>
        <begin position="31"/>
        <end position="152"/>
    </location>
</feature>
<dbReference type="Gene3D" id="2.90.10.10">
    <property type="entry name" value="Bulb-type lectin domain"/>
    <property type="match status" value="1"/>
</dbReference>
<evidence type="ECO:0000259" key="4">
    <source>
        <dbReference type="PROSITE" id="PS50927"/>
    </source>
</evidence>
<dbReference type="InterPro" id="IPR036426">
    <property type="entry name" value="Bulb-type_lectin_dom_sf"/>
</dbReference>
<dbReference type="InterPro" id="IPR011009">
    <property type="entry name" value="Kinase-like_dom_sf"/>
</dbReference>
<evidence type="ECO:0000256" key="1">
    <source>
        <dbReference type="ARBA" id="ARBA00022729"/>
    </source>
</evidence>
<evidence type="ECO:0000313" key="6">
    <source>
        <dbReference type="EMBL" id="EYU33572.1"/>
    </source>
</evidence>
<dbReference type="InterPro" id="IPR003609">
    <property type="entry name" value="Pan_app"/>
</dbReference>
<dbReference type="CDD" id="cd00028">
    <property type="entry name" value="B_lectin"/>
    <property type="match status" value="1"/>
</dbReference>
<dbReference type="PROSITE" id="PS50948">
    <property type="entry name" value="PAN"/>
    <property type="match status" value="1"/>
</dbReference>
<gene>
    <name evidence="6" type="ORF">MIMGU_mgv1a025016mg</name>
</gene>
<keyword evidence="3" id="KW-0325">Glycoprotein</keyword>
<dbReference type="SMART" id="SM00473">
    <property type="entry name" value="PAN_AP"/>
    <property type="match status" value="1"/>
</dbReference>
<sequence>MYTILREYGIGFLIITASLLSSHEMYEAATDTINTSRVFRDNGETLISAGGSFELGFFHPANSDNRYVGIWYKKVTVHTVVWVANREIPLTNTSGTMKVVEPGILVLVNDTNGTIWSTNTSRTVQNPIAQLLDSGNLSFDHPTDTLLPGMKLGKNFVTGLEVYMSSQKSISDPAKGEYTFHCDPTGYPQNILKKGESVIYRTGPWDGIGFSGNPNLRKDPIFTYGLVISKNEVYYHYELINNSVISRFTLNENGLCQRSTWVDGKQEWAVYLTVPTDNCDHYENCGPYDSCNVEHSPVCGMEKGDWSNGCVRSTSLNCAKGDGFLMYSGVKLPDTRNFSWYNESMNLEEFKLLCSKNCSCMAYTSLDISRGGIGSGCLLWFGDLVDIRDRSPGQDIHIRVASSELGRTRLDYVDDHPDISRNNDLEIPQYDLPTLIDVTENFSIENKLGEGGFGPFYKVKNKLNFYGYMSPEYAIDGVFSVKLDVFSFGVLVLEIVSGKRNRGFSHRDHRLNLLGYAWMLNREERSLELVDSYLISIRVSSDPTRFHFSYISFFYGSVSTF</sequence>
<organism evidence="6 7">
    <name type="scientific">Erythranthe guttata</name>
    <name type="common">Yellow monkey flower</name>
    <name type="synonym">Mimulus guttatus</name>
    <dbReference type="NCBI Taxonomy" id="4155"/>
    <lineage>
        <taxon>Eukaryota</taxon>
        <taxon>Viridiplantae</taxon>
        <taxon>Streptophyta</taxon>
        <taxon>Embryophyta</taxon>
        <taxon>Tracheophyta</taxon>
        <taxon>Spermatophyta</taxon>
        <taxon>Magnoliopsida</taxon>
        <taxon>eudicotyledons</taxon>
        <taxon>Gunneridae</taxon>
        <taxon>Pentapetalae</taxon>
        <taxon>asterids</taxon>
        <taxon>lamiids</taxon>
        <taxon>Lamiales</taxon>
        <taxon>Phrymaceae</taxon>
        <taxon>Erythranthe</taxon>
    </lineage>
</organism>
<dbReference type="PROSITE" id="PS50927">
    <property type="entry name" value="BULB_LECTIN"/>
    <property type="match status" value="1"/>
</dbReference>
<dbReference type="Proteomes" id="UP000030748">
    <property type="component" value="Unassembled WGS sequence"/>
</dbReference>
<reference evidence="6 7" key="1">
    <citation type="journal article" date="2013" name="Proc. Natl. Acad. Sci. U.S.A.">
        <title>Fine-scale variation in meiotic recombination in Mimulus inferred from population shotgun sequencing.</title>
        <authorList>
            <person name="Hellsten U."/>
            <person name="Wright K.M."/>
            <person name="Jenkins J."/>
            <person name="Shu S."/>
            <person name="Yuan Y."/>
            <person name="Wessler S.R."/>
            <person name="Schmutz J."/>
            <person name="Willis J.H."/>
            <person name="Rokhsar D.S."/>
        </authorList>
    </citation>
    <scope>NUCLEOTIDE SEQUENCE [LARGE SCALE GENOMIC DNA]</scope>
    <source>
        <strain evidence="7">cv. DUN x IM62</strain>
    </source>
</reference>
<dbReference type="PANTHER" id="PTHR32444:SF183">
    <property type="entry name" value="APPLE DOMAIN-CONTAINING PROTEIN"/>
    <property type="match status" value="1"/>
</dbReference>
<dbReference type="InterPro" id="IPR001480">
    <property type="entry name" value="Bulb-type_lectin_dom"/>
</dbReference>
<dbReference type="CDD" id="cd01098">
    <property type="entry name" value="PAN_AP_plant"/>
    <property type="match status" value="1"/>
</dbReference>
<dbReference type="Pfam" id="PF01453">
    <property type="entry name" value="B_lectin"/>
    <property type="match status" value="1"/>
</dbReference>
<keyword evidence="2" id="KW-1015">Disulfide bond</keyword>
<dbReference type="SMART" id="SM00108">
    <property type="entry name" value="B_lectin"/>
    <property type="match status" value="1"/>
</dbReference>
<keyword evidence="1" id="KW-0732">Signal</keyword>
<dbReference type="Gene3D" id="1.10.510.10">
    <property type="entry name" value="Transferase(Phosphotransferase) domain 1"/>
    <property type="match status" value="1"/>
</dbReference>
<evidence type="ECO:0008006" key="8">
    <source>
        <dbReference type="Google" id="ProtNLM"/>
    </source>
</evidence>
<evidence type="ECO:0000256" key="2">
    <source>
        <dbReference type="ARBA" id="ARBA00023157"/>
    </source>
</evidence>
<dbReference type="Pfam" id="PF00954">
    <property type="entry name" value="S_locus_glycop"/>
    <property type="match status" value="1"/>
</dbReference>
<feature type="domain" description="Apple" evidence="5">
    <location>
        <begin position="318"/>
        <end position="401"/>
    </location>
</feature>
<dbReference type="SUPFAM" id="SSF51110">
    <property type="entry name" value="alpha-D-mannose-specific plant lectins"/>
    <property type="match status" value="1"/>
</dbReference>
<dbReference type="FunFam" id="2.90.10.10:FF:000001">
    <property type="entry name" value="G-type lectin S-receptor-like serine/threonine-protein kinase"/>
    <property type="match status" value="1"/>
</dbReference>
<dbReference type="InterPro" id="IPR000858">
    <property type="entry name" value="S_locus_glycoprot_dom"/>
</dbReference>
<dbReference type="STRING" id="4155.A0A022QY85"/>
<keyword evidence="7" id="KW-1185">Reference proteome</keyword>
<protein>
    <recommendedName>
        <fullName evidence="8">Bulb-type lectin domain-containing protein</fullName>
    </recommendedName>
</protein>
<dbReference type="Pfam" id="PF08276">
    <property type="entry name" value="PAN_2"/>
    <property type="match status" value="1"/>
</dbReference>
<dbReference type="PANTHER" id="PTHR32444">
    <property type="entry name" value="BULB-TYPE LECTIN DOMAIN-CONTAINING PROTEIN"/>
    <property type="match status" value="1"/>
</dbReference>
<evidence type="ECO:0000256" key="3">
    <source>
        <dbReference type="ARBA" id="ARBA00023180"/>
    </source>
</evidence>